<accession>A0ABP9K4M4</accession>
<comment type="caution">
    <text evidence="1">The sequence shown here is derived from an EMBL/GenBank/DDBJ whole genome shotgun (WGS) entry which is preliminary data.</text>
</comment>
<dbReference type="EMBL" id="BAABHV010000005">
    <property type="protein sequence ID" value="GAA5048909.1"/>
    <property type="molecule type" value="Genomic_DNA"/>
</dbReference>
<organism evidence="1 2">
    <name type="scientific">Erythrobacter westpacificensis</name>
    <dbReference type="NCBI Taxonomy" id="1055231"/>
    <lineage>
        <taxon>Bacteria</taxon>
        <taxon>Pseudomonadati</taxon>
        <taxon>Pseudomonadota</taxon>
        <taxon>Alphaproteobacteria</taxon>
        <taxon>Sphingomonadales</taxon>
        <taxon>Erythrobacteraceae</taxon>
        <taxon>Erythrobacter/Porphyrobacter group</taxon>
        <taxon>Erythrobacter</taxon>
    </lineage>
</organism>
<protein>
    <recommendedName>
        <fullName evidence="3">TonB C-terminal domain-containing protein</fullName>
    </recommendedName>
</protein>
<evidence type="ECO:0000313" key="2">
    <source>
        <dbReference type="Proteomes" id="UP001500518"/>
    </source>
</evidence>
<gene>
    <name evidence="1" type="ORF">GCM10023208_06590</name>
</gene>
<keyword evidence="2" id="KW-1185">Reference proteome</keyword>
<name>A0ABP9K4M4_9SPHN</name>
<reference evidence="2" key="1">
    <citation type="journal article" date="2019" name="Int. J. Syst. Evol. Microbiol.">
        <title>The Global Catalogue of Microorganisms (GCM) 10K type strain sequencing project: providing services to taxonomists for standard genome sequencing and annotation.</title>
        <authorList>
            <consortium name="The Broad Institute Genomics Platform"/>
            <consortium name="The Broad Institute Genome Sequencing Center for Infectious Disease"/>
            <person name="Wu L."/>
            <person name="Ma J."/>
        </authorList>
    </citation>
    <scope>NUCLEOTIDE SEQUENCE [LARGE SCALE GENOMIC DNA]</scope>
    <source>
        <strain evidence="2">JCM 18014</strain>
    </source>
</reference>
<evidence type="ECO:0000313" key="1">
    <source>
        <dbReference type="EMBL" id="GAA5048909.1"/>
    </source>
</evidence>
<proteinExistence type="predicted"/>
<dbReference type="Proteomes" id="UP001500518">
    <property type="component" value="Unassembled WGS sequence"/>
</dbReference>
<sequence>MRPPGHRIARMGDREAAVGVTVLSDRSASEGEAKSWGPAVLDAVVAAPSAWEFREPGPSNLSSRSEVRIHFPTCQDPGQDACGLPPQGDN</sequence>
<evidence type="ECO:0008006" key="3">
    <source>
        <dbReference type="Google" id="ProtNLM"/>
    </source>
</evidence>